<evidence type="ECO:0000256" key="1">
    <source>
        <dbReference type="SAM" id="Phobius"/>
    </source>
</evidence>
<organism evidence="3 4">
    <name type="scientific">Epilithonimonas ginsengisoli</name>
    <dbReference type="NCBI Taxonomy" id="1245592"/>
    <lineage>
        <taxon>Bacteria</taxon>
        <taxon>Pseudomonadati</taxon>
        <taxon>Bacteroidota</taxon>
        <taxon>Flavobacteriia</taxon>
        <taxon>Flavobacteriales</taxon>
        <taxon>Weeksellaceae</taxon>
        <taxon>Chryseobacterium group</taxon>
        <taxon>Epilithonimonas</taxon>
    </lineage>
</organism>
<keyword evidence="4" id="KW-1185">Reference proteome</keyword>
<keyword evidence="1" id="KW-1133">Transmembrane helix</keyword>
<dbReference type="EMBL" id="JAMXLT020000001">
    <property type="protein sequence ID" value="MDW8547391.1"/>
    <property type="molecule type" value="Genomic_DNA"/>
</dbReference>
<dbReference type="Proteomes" id="UP001204439">
    <property type="component" value="Unassembled WGS sequence"/>
</dbReference>
<protein>
    <recommendedName>
        <fullName evidence="2">DUF8188 domain-containing protein</fullName>
    </recommendedName>
</protein>
<keyword evidence="1" id="KW-0472">Membrane</keyword>
<dbReference type="Pfam" id="PF26603">
    <property type="entry name" value="DUF8188"/>
    <property type="match status" value="1"/>
</dbReference>
<reference evidence="3 4" key="1">
    <citation type="submission" date="2023-11" db="EMBL/GenBank/DDBJ databases">
        <title>First isolation, identification, and characterization of non-pathogenic Epilithonimonas ginsengisoli isolated from diseased farmed rainbow trout (Oncorhynchus mykiss) in Chile.</title>
        <authorList>
            <person name="Miranda C.D."/>
            <person name="Irgang R."/>
            <person name="Concha C."/>
            <person name="Rojas R."/>
            <person name="Avendano R."/>
        </authorList>
    </citation>
    <scope>NUCLEOTIDE SEQUENCE [LARGE SCALE GENOMIC DNA]</scope>
    <source>
        <strain evidence="3 4">FP99</strain>
    </source>
</reference>
<comment type="caution">
    <text evidence="3">The sequence shown here is derived from an EMBL/GenBank/DDBJ whole genome shotgun (WGS) entry which is preliminary data.</text>
</comment>
<keyword evidence="1" id="KW-0812">Transmembrane</keyword>
<name>A0ABU4JCL1_9FLAO</name>
<dbReference type="RefSeq" id="WP_131797841.1">
    <property type="nucleotide sequence ID" value="NZ_JAMXLT020000001.1"/>
</dbReference>
<proteinExistence type="predicted"/>
<dbReference type="InterPro" id="IPR058501">
    <property type="entry name" value="DUF8188"/>
</dbReference>
<evidence type="ECO:0000313" key="4">
    <source>
        <dbReference type="Proteomes" id="UP001204439"/>
    </source>
</evidence>
<feature type="transmembrane region" description="Helical" evidence="1">
    <location>
        <begin position="6"/>
        <end position="23"/>
    </location>
</feature>
<evidence type="ECO:0000259" key="2">
    <source>
        <dbReference type="Pfam" id="PF26603"/>
    </source>
</evidence>
<accession>A0ABU4JCL1</accession>
<sequence length="184" mass="21555">MGYVIGLVIGIPLFILVANFFFFRGNAPSETEVLNYIKNSNVDTIILPQNVQENSEQYIKGLSRRGRPSGFLDKYPFFDKKNNKHFVMLIINFLDNTSVMRSLVLRRNEEGDKISVRINQDQLNNPKYGTKENPVPVFPIDILNAKWDSDISQFHVSEELNKIFVEQYLKHFMPKEEFKEMFRK</sequence>
<feature type="domain" description="DUF8188" evidence="2">
    <location>
        <begin position="31"/>
        <end position="182"/>
    </location>
</feature>
<gene>
    <name evidence="3" type="ORF">NG800_000620</name>
</gene>
<evidence type="ECO:0000313" key="3">
    <source>
        <dbReference type="EMBL" id="MDW8547391.1"/>
    </source>
</evidence>